<evidence type="ECO:0000256" key="2">
    <source>
        <dbReference type="SAM" id="Coils"/>
    </source>
</evidence>
<protein>
    <submittedName>
        <fullName evidence="3">Helix-turn-helix, Fis-type</fullName>
    </submittedName>
</protein>
<proteinExistence type="inferred from homology"/>
<dbReference type="PANTHER" id="PTHR33215">
    <property type="entry name" value="PROTEIN DISTAL ANTENNA"/>
    <property type="match status" value="1"/>
</dbReference>
<evidence type="ECO:0000256" key="1">
    <source>
        <dbReference type="ARBA" id="ARBA00009964"/>
    </source>
</evidence>
<dbReference type="GO" id="GO:0003677">
    <property type="term" value="F:DNA binding"/>
    <property type="evidence" value="ECO:0007669"/>
    <property type="project" value="InterPro"/>
</dbReference>
<feature type="non-terminal residue" evidence="3">
    <location>
        <position position="1"/>
    </location>
</feature>
<dbReference type="PANTHER" id="PTHR33215:SF12">
    <property type="entry name" value="TRANSPOSASE INSN FOR INSERTION SEQUENCE ELEMENT IS911A-RELATED"/>
    <property type="match status" value="1"/>
</dbReference>
<dbReference type="Proteomes" id="UP000271152">
    <property type="component" value="Unassembled WGS sequence"/>
</dbReference>
<dbReference type="AlphaFoldDB" id="A0A3M5WMG1"/>
<dbReference type="SUPFAM" id="SSF46689">
    <property type="entry name" value="Homeodomain-like"/>
    <property type="match status" value="1"/>
</dbReference>
<organism evidence="3 4">
    <name type="scientific">Pseudomonas syringae pv. apii</name>
    <dbReference type="NCBI Taxonomy" id="81036"/>
    <lineage>
        <taxon>Bacteria</taxon>
        <taxon>Pseudomonadati</taxon>
        <taxon>Pseudomonadota</taxon>
        <taxon>Gammaproteobacteria</taxon>
        <taxon>Pseudomonadales</taxon>
        <taxon>Pseudomonadaceae</taxon>
        <taxon>Pseudomonas</taxon>
    </lineage>
</organism>
<dbReference type="InterPro" id="IPR002514">
    <property type="entry name" value="Transposase_8"/>
</dbReference>
<dbReference type="Gene3D" id="1.10.10.60">
    <property type="entry name" value="Homeodomain-like"/>
    <property type="match status" value="1"/>
</dbReference>
<comment type="caution">
    <text evidence="3">The sequence shown here is derived from an EMBL/GenBank/DDBJ whole genome shotgun (WGS) entry which is preliminary data.</text>
</comment>
<name>A0A3M5WMG1_9PSED</name>
<dbReference type="GO" id="GO:0006313">
    <property type="term" value="P:DNA transposition"/>
    <property type="evidence" value="ECO:0007669"/>
    <property type="project" value="InterPro"/>
</dbReference>
<comment type="similarity">
    <text evidence="1">Belongs to the transposase 8 family.</text>
</comment>
<gene>
    <name evidence="3" type="ORF">ALP23_03130</name>
</gene>
<sequence length="121" mass="13488">CGLIIPDTPKGAVPYRSTMRCPMSKRQFPTEFRLEAARLVLDANYSTAQACEAMGVGATALRRWVEQLRQERGGVTPETANAMTAEQQQIQALHAKIRKLEIEKEILKKATALLMSDSLDR</sequence>
<dbReference type="Pfam" id="PF01527">
    <property type="entry name" value="HTH_Tnp_1"/>
    <property type="match status" value="1"/>
</dbReference>
<evidence type="ECO:0000313" key="3">
    <source>
        <dbReference type="EMBL" id="RMU71626.1"/>
    </source>
</evidence>
<reference evidence="3 4" key="1">
    <citation type="submission" date="2018-08" db="EMBL/GenBank/DDBJ databases">
        <title>Recombination of ecologically and evolutionarily significant loci maintains genetic cohesion in the Pseudomonas syringae species complex.</title>
        <authorList>
            <person name="Dillon M."/>
            <person name="Thakur S."/>
            <person name="Almeida R.N.D."/>
            <person name="Weir B.S."/>
            <person name="Guttman D.S."/>
        </authorList>
    </citation>
    <scope>NUCLEOTIDE SEQUENCE [LARGE SCALE GENOMIC DNA]</scope>
    <source>
        <strain evidence="3 4">ICMP 11947</strain>
    </source>
</reference>
<keyword evidence="2" id="KW-0175">Coiled coil</keyword>
<accession>A0A3M5WMG1</accession>
<dbReference type="EMBL" id="RBUG01000098">
    <property type="protein sequence ID" value="RMU71626.1"/>
    <property type="molecule type" value="Genomic_DNA"/>
</dbReference>
<dbReference type="GO" id="GO:0004803">
    <property type="term" value="F:transposase activity"/>
    <property type="evidence" value="ECO:0007669"/>
    <property type="project" value="InterPro"/>
</dbReference>
<dbReference type="InterPro" id="IPR009057">
    <property type="entry name" value="Homeodomain-like_sf"/>
</dbReference>
<evidence type="ECO:0000313" key="4">
    <source>
        <dbReference type="Proteomes" id="UP000271152"/>
    </source>
</evidence>
<feature type="coiled-coil region" evidence="2">
    <location>
        <begin position="83"/>
        <end position="110"/>
    </location>
</feature>
<dbReference type="InterPro" id="IPR051839">
    <property type="entry name" value="RD_transcriptional_regulator"/>
</dbReference>